<sequence length="103" mass="11971">MDEIHPIFLRTPNNITVLDVMRLAAEADDKYKFEAQWNAKGKLYIYKIYGISNDPEDGKFWIYFKKAENGTLTTSLTSPDKITVQDKDEIIMWYKSAAIEESK</sequence>
<accession>A0AAV6TJG0</accession>
<dbReference type="Pfam" id="PF14478">
    <property type="entry name" value="DUF4430"/>
    <property type="match status" value="1"/>
</dbReference>
<evidence type="ECO:0000313" key="3">
    <source>
        <dbReference type="Proteomes" id="UP000827092"/>
    </source>
</evidence>
<protein>
    <recommendedName>
        <fullName evidence="1">Transcobalamin-like C-terminal domain-containing protein</fullName>
    </recommendedName>
</protein>
<feature type="domain" description="Transcobalamin-like C-terminal" evidence="1">
    <location>
        <begin position="16"/>
        <end position="95"/>
    </location>
</feature>
<dbReference type="InterPro" id="IPR027954">
    <property type="entry name" value="Transcobalamin-like_C"/>
</dbReference>
<proteinExistence type="predicted"/>
<dbReference type="Gene3D" id="2.170.130.30">
    <property type="match status" value="1"/>
</dbReference>
<comment type="caution">
    <text evidence="2">The sequence shown here is derived from an EMBL/GenBank/DDBJ whole genome shotgun (WGS) entry which is preliminary data.</text>
</comment>
<dbReference type="EMBL" id="JAFNEN010003425">
    <property type="protein sequence ID" value="KAG8171895.1"/>
    <property type="molecule type" value="Genomic_DNA"/>
</dbReference>
<dbReference type="Proteomes" id="UP000827092">
    <property type="component" value="Unassembled WGS sequence"/>
</dbReference>
<evidence type="ECO:0000313" key="2">
    <source>
        <dbReference type="EMBL" id="KAG8171895.1"/>
    </source>
</evidence>
<name>A0AAV6TJG0_9ARAC</name>
<reference evidence="2 3" key="1">
    <citation type="journal article" date="2022" name="Nat. Ecol. Evol.">
        <title>A masculinizing supergene underlies an exaggerated male reproductive morph in a spider.</title>
        <authorList>
            <person name="Hendrickx F."/>
            <person name="De Corte Z."/>
            <person name="Sonet G."/>
            <person name="Van Belleghem S.M."/>
            <person name="Kostlbacher S."/>
            <person name="Vangestel C."/>
        </authorList>
    </citation>
    <scope>NUCLEOTIDE SEQUENCE [LARGE SCALE GENOMIC DNA]</scope>
    <source>
        <strain evidence="2">W744_W776</strain>
    </source>
</reference>
<organism evidence="2 3">
    <name type="scientific">Oedothorax gibbosus</name>
    <dbReference type="NCBI Taxonomy" id="931172"/>
    <lineage>
        <taxon>Eukaryota</taxon>
        <taxon>Metazoa</taxon>
        <taxon>Ecdysozoa</taxon>
        <taxon>Arthropoda</taxon>
        <taxon>Chelicerata</taxon>
        <taxon>Arachnida</taxon>
        <taxon>Araneae</taxon>
        <taxon>Araneomorphae</taxon>
        <taxon>Entelegynae</taxon>
        <taxon>Araneoidea</taxon>
        <taxon>Linyphiidae</taxon>
        <taxon>Erigoninae</taxon>
        <taxon>Oedothorax</taxon>
    </lineage>
</organism>
<gene>
    <name evidence="2" type="ORF">JTE90_014191</name>
</gene>
<dbReference type="AlphaFoldDB" id="A0AAV6TJG0"/>
<keyword evidence="3" id="KW-1185">Reference proteome</keyword>
<evidence type="ECO:0000259" key="1">
    <source>
        <dbReference type="Pfam" id="PF14478"/>
    </source>
</evidence>